<name>A0A0B1THM1_OESDE</name>
<keyword evidence="2" id="KW-1185">Reference proteome</keyword>
<sequence>MRASGPPAFLDKAATVSSPRCNGDWRWSGFLRGKSVEAFFRLGRNSSRNGSVGYVGYPSSERVEWNRSHSVEASLQSTRSDSIMSFMSRGVDELRGGIRLLRQRARSLRFSRSRPPSSPIVHLRQCSDSLGSPCTNRDDRSSTRSAQVCAFSEL</sequence>
<evidence type="ECO:0000313" key="1">
    <source>
        <dbReference type="EMBL" id="KHJ96739.1"/>
    </source>
</evidence>
<gene>
    <name evidence="1" type="ORF">OESDEN_03298</name>
</gene>
<dbReference type="EMBL" id="KN549597">
    <property type="protein sequence ID" value="KHJ96739.1"/>
    <property type="molecule type" value="Genomic_DNA"/>
</dbReference>
<organism evidence="1 2">
    <name type="scientific">Oesophagostomum dentatum</name>
    <name type="common">Nodular worm</name>
    <dbReference type="NCBI Taxonomy" id="61180"/>
    <lineage>
        <taxon>Eukaryota</taxon>
        <taxon>Metazoa</taxon>
        <taxon>Ecdysozoa</taxon>
        <taxon>Nematoda</taxon>
        <taxon>Chromadorea</taxon>
        <taxon>Rhabditida</taxon>
        <taxon>Rhabditina</taxon>
        <taxon>Rhabditomorpha</taxon>
        <taxon>Strongyloidea</taxon>
        <taxon>Strongylidae</taxon>
        <taxon>Oesophagostomum</taxon>
    </lineage>
</organism>
<dbReference type="Proteomes" id="UP000053660">
    <property type="component" value="Unassembled WGS sequence"/>
</dbReference>
<dbReference type="AlphaFoldDB" id="A0A0B1THM1"/>
<evidence type="ECO:0000313" key="2">
    <source>
        <dbReference type="Proteomes" id="UP000053660"/>
    </source>
</evidence>
<accession>A0A0B1THM1</accession>
<dbReference type="OrthoDB" id="79452at2759"/>
<proteinExistence type="predicted"/>
<reference evidence="1 2" key="1">
    <citation type="submission" date="2014-03" db="EMBL/GenBank/DDBJ databases">
        <title>Draft genome of the hookworm Oesophagostomum dentatum.</title>
        <authorList>
            <person name="Mitreva M."/>
        </authorList>
    </citation>
    <scope>NUCLEOTIDE SEQUENCE [LARGE SCALE GENOMIC DNA]</scope>
    <source>
        <strain evidence="1 2">OD-Hann</strain>
    </source>
</reference>
<protein>
    <submittedName>
        <fullName evidence="1">Uncharacterized protein</fullName>
    </submittedName>
</protein>